<comment type="caution">
    <text evidence="3">The sequence shown here is derived from an EMBL/GenBank/DDBJ whole genome shotgun (WGS) entry which is preliminary data.</text>
</comment>
<proteinExistence type="predicted"/>
<evidence type="ECO:0000256" key="2">
    <source>
        <dbReference type="SAM" id="Phobius"/>
    </source>
</evidence>
<dbReference type="Proteomes" id="UP000240009">
    <property type="component" value="Unassembled WGS sequence"/>
</dbReference>
<keyword evidence="2" id="KW-1133">Transmembrane helix</keyword>
<evidence type="ECO:0000313" key="3">
    <source>
        <dbReference type="EMBL" id="PQO41269.1"/>
    </source>
</evidence>
<keyword evidence="2" id="KW-0812">Transmembrane</keyword>
<dbReference type="EMBL" id="PUIA01000003">
    <property type="protein sequence ID" value="PQO41269.1"/>
    <property type="molecule type" value="Genomic_DNA"/>
</dbReference>
<feature type="compositionally biased region" description="Basic and acidic residues" evidence="1">
    <location>
        <begin position="239"/>
        <end position="252"/>
    </location>
</feature>
<feature type="region of interest" description="Disordered" evidence="1">
    <location>
        <begin position="235"/>
        <end position="262"/>
    </location>
</feature>
<dbReference type="RefSeq" id="WP_105349636.1">
    <property type="nucleotide sequence ID" value="NZ_PUIA01000003.1"/>
</dbReference>
<organism evidence="3 4">
    <name type="scientific">Blastopirellula marina</name>
    <dbReference type="NCBI Taxonomy" id="124"/>
    <lineage>
        <taxon>Bacteria</taxon>
        <taxon>Pseudomonadati</taxon>
        <taxon>Planctomycetota</taxon>
        <taxon>Planctomycetia</taxon>
        <taxon>Pirellulales</taxon>
        <taxon>Pirellulaceae</taxon>
        <taxon>Blastopirellula</taxon>
    </lineage>
</organism>
<protein>
    <submittedName>
        <fullName evidence="3">Uncharacterized protein</fullName>
    </submittedName>
</protein>
<feature type="transmembrane region" description="Helical" evidence="2">
    <location>
        <begin position="141"/>
        <end position="164"/>
    </location>
</feature>
<name>A0A2S8GA26_9BACT</name>
<feature type="transmembrane region" description="Helical" evidence="2">
    <location>
        <begin position="107"/>
        <end position="129"/>
    </location>
</feature>
<evidence type="ECO:0000256" key="1">
    <source>
        <dbReference type="SAM" id="MobiDB-lite"/>
    </source>
</evidence>
<sequence>MTNSFDDSDSPAHLRFNHGPELPSRQARWLRGIGGTVMGLSLAVAFAPLFFTADVSSTEITTYLLCLATVLVLDVSLAAIIVTWRSVACSRLGEWQFTVDGFQSSHYRNLLLGGGMHTLSLFVLWIPLLMKEKPAVPLNGFLPFIAMAGFGALASVPWLVQFFLHVKGHDLEVHEEGMMIGGFYPCRWNRILSYTIWDDAASLIVFDIRGRGPVEVFMAPSDRKILVEELRRHVGPPNREGRSDDLPDDDRNGQFGNLSVFR</sequence>
<feature type="transmembrane region" description="Helical" evidence="2">
    <location>
        <begin position="29"/>
        <end position="51"/>
    </location>
</feature>
<accession>A0A2S8GA26</accession>
<reference evidence="3 4" key="1">
    <citation type="submission" date="2018-02" db="EMBL/GenBank/DDBJ databases">
        <title>Comparative genomes isolates from brazilian mangrove.</title>
        <authorList>
            <person name="Araujo J.E."/>
            <person name="Taketani R.G."/>
            <person name="Silva M.C.P."/>
            <person name="Loureco M.V."/>
            <person name="Andreote F.D."/>
        </authorList>
    </citation>
    <scope>NUCLEOTIDE SEQUENCE [LARGE SCALE GENOMIC DNA]</scope>
    <source>
        <strain evidence="3 4">HEX-2 MGV</strain>
    </source>
</reference>
<dbReference type="AlphaFoldDB" id="A0A2S8GA26"/>
<evidence type="ECO:0000313" key="4">
    <source>
        <dbReference type="Proteomes" id="UP000240009"/>
    </source>
</evidence>
<keyword evidence="2" id="KW-0472">Membrane</keyword>
<feature type="transmembrane region" description="Helical" evidence="2">
    <location>
        <begin position="63"/>
        <end position="87"/>
    </location>
</feature>
<gene>
    <name evidence="3" type="ORF">C5Y96_00725</name>
</gene>
<dbReference type="OrthoDB" id="288092at2"/>